<sequence length="74" mass="8568">MTSHKRHLSYISKRCLKDIFKRSRKRHLPLAHAHGNGQSDLDTLYLVATFRSSFPPHRNALCPYISMSMARTIT</sequence>
<accession>E9J9I6</accession>
<protein>
    <submittedName>
        <fullName evidence="1">Uncharacterized protein</fullName>
    </submittedName>
</protein>
<dbReference type="AlphaFoldDB" id="E9J9I6"/>
<name>E9J9I6_SOLIN</name>
<evidence type="ECO:0000313" key="1">
    <source>
        <dbReference type="EMBL" id="EFZ10517.1"/>
    </source>
</evidence>
<feature type="non-terminal residue" evidence="1">
    <location>
        <position position="74"/>
    </location>
</feature>
<gene>
    <name evidence="1" type="ORF">SINV_09893</name>
</gene>
<organism>
    <name type="scientific">Solenopsis invicta</name>
    <name type="common">Red imported fire ant</name>
    <name type="synonym">Solenopsis wagneri</name>
    <dbReference type="NCBI Taxonomy" id="13686"/>
    <lineage>
        <taxon>Eukaryota</taxon>
        <taxon>Metazoa</taxon>
        <taxon>Ecdysozoa</taxon>
        <taxon>Arthropoda</taxon>
        <taxon>Hexapoda</taxon>
        <taxon>Insecta</taxon>
        <taxon>Pterygota</taxon>
        <taxon>Neoptera</taxon>
        <taxon>Endopterygota</taxon>
        <taxon>Hymenoptera</taxon>
        <taxon>Apocrita</taxon>
        <taxon>Aculeata</taxon>
        <taxon>Formicoidea</taxon>
        <taxon>Formicidae</taxon>
        <taxon>Myrmicinae</taxon>
        <taxon>Solenopsis</taxon>
    </lineage>
</organism>
<reference evidence="1" key="1">
    <citation type="journal article" date="2011" name="Proc. Natl. Acad. Sci. U.S.A.">
        <title>The genome of the fire ant Solenopsis invicta.</title>
        <authorList>
            <person name="Wurm Y."/>
            <person name="Wang J."/>
            <person name="Riba-Grognuz O."/>
            <person name="Corona M."/>
            <person name="Nygaard S."/>
            <person name="Hunt B.G."/>
            <person name="Ingram K.K."/>
            <person name="Falquet L."/>
            <person name="Nipitwattanaphon M."/>
            <person name="Gotzek D."/>
            <person name="Dijkstra M.B."/>
            <person name="Oettler J."/>
            <person name="Comtesse F."/>
            <person name="Shih C.J."/>
            <person name="Wu W.J."/>
            <person name="Yang C.C."/>
            <person name="Thomas J."/>
            <person name="Beaudoing E."/>
            <person name="Pradervand S."/>
            <person name="Flegel V."/>
            <person name="Cook E.D."/>
            <person name="Fabbretti R."/>
            <person name="Stockinger H."/>
            <person name="Long L."/>
            <person name="Farmerie W.G."/>
            <person name="Oakey J."/>
            <person name="Boomsma J.J."/>
            <person name="Pamilo P."/>
            <person name="Yi S.V."/>
            <person name="Heinze J."/>
            <person name="Goodisman M.A."/>
            <person name="Farinelli L."/>
            <person name="Harshman K."/>
            <person name="Hulo N."/>
            <person name="Cerutti L."/>
            <person name="Xenarios I."/>
            <person name="Shoemaker D."/>
            <person name="Keller L."/>
        </authorList>
    </citation>
    <scope>NUCLEOTIDE SEQUENCE [LARGE SCALE GENOMIC DNA]</scope>
</reference>
<dbReference type="HOGENOM" id="CLU_2690917_0_0_1"/>
<proteinExistence type="predicted"/>
<dbReference type="EMBL" id="GL769324">
    <property type="protein sequence ID" value="EFZ10517.1"/>
    <property type="molecule type" value="Genomic_DNA"/>
</dbReference>